<dbReference type="NCBIfam" id="TIGR01472">
    <property type="entry name" value="gmd"/>
    <property type="match status" value="1"/>
</dbReference>
<name>S7QF54_GLOTA</name>
<keyword evidence="7" id="KW-1185">Reference proteome</keyword>
<dbReference type="EC" id="4.2.1.47" evidence="3"/>
<accession>S7QF54</accession>
<dbReference type="AlphaFoldDB" id="S7QF54"/>
<comment type="cofactor">
    <cofactor evidence="1">
        <name>NADP(+)</name>
        <dbReference type="ChEBI" id="CHEBI:58349"/>
    </cofactor>
</comment>
<dbReference type="Proteomes" id="UP000030669">
    <property type="component" value="Unassembled WGS sequence"/>
</dbReference>
<dbReference type="eggNOG" id="KOG1372">
    <property type="taxonomic scope" value="Eukaryota"/>
</dbReference>
<proteinExistence type="inferred from homology"/>
<dbReference type="OMA" id="HWQTVNY"/>
<dbReference type="HAMAP" id="MF_00955">
    <property type="entry name" value="GDP_Man_dehydratase"/>
    <property type="match status" value="1"/>
</dbReference>
<gene>
    <name evidence="6" type="ORF">GLOTRDRAFT_109975</name>
</gene>
<dbReference type="InterPro" id="IPR016040">
    <property type="entry name" value="NAD(P)-bd_dom"/>
</dbReference>
<protein>
    <recommendedName>
        <fullName evidence="3">GDP-mannose 4,6-dehydratase</fullName>
        <ecNumber evidence="3">4.2.1.47</ecNumber>
    </recommendedName>
</protein>
<organism evidence="6 7">
    <name type="scientific">Gloeophyllum trabeum (strain ATCC 11539 / FP-39264 / Madison 617)</name>
    <name type="common">Brown rot fungus</name>
    <dbReference type="NCBI Taxonomy" id="670483"/>
    <lineage>
        <taxon>Eukaryota</taxon>
        <taxon>Fungi</taxon>
        <taxon>Dikarya</taxon>
        <taxon>Basidiomycota</taxon>
        <taxon>Agaricomycotina</taxon>
        <taxon>Agaricomycetes</taxon>
        <taxon>Gloeophyllales</taxon>
        <taxon>Gloeophyllaceae</taxon>
        <taxon>Gloeophyllum</taxon>
    </lineage>
</organism>
<evidence type="ECO:0000256" key="4">
    <source>
        <dbReference type="ARBA" id="ARBA00023239"/>
    </source>
</evidence>
<evidence type="ECO:0000313" key="7">
    <source>
        <dbReference type="Proteomes" id="UP000030669"/>
    </source>
</evidence>
<dbReference type="HOGENOM" id="CLU_007383_14_0_1"/>
<dbReference type="OrthoDB" id="10253554at2759"/>
<dbReference type="STRING" id="670483.S7QF54"/>
<dbReference type="EMBL" id="KB469298">
    <property type="protein sequence ID" value="EPQ57982.1"/>
    <property type="molecule type" value="Genomic_DNA"/>
</dbReference>
<dbReference type="Pfam" id="PF16363">
    <property type="entry name" value="GDP_Man_Dehyd"/>
    <property type="match status" value="1"/>
</dbReference>
<dbReference type="PANTHER" id="PTHR43715:SF1">
    <property type="entry name" value="GDP-MANNOSE 4,6 DEHYDRATASE"/>
    <property type="match status" value="1"/>
</dbReference>
<dbReference type="SUPFAM" id="SSF51735">
    <property type="entry name" value="NAD(P)-binding Rossmann-fold domains"/>
    <property type="match status" value="1"/>
</dbReference>
<evidence type="ECO:0000256" key="3">
    <source>
        <dbReference type="ARBA" id="ARBA00011989"/>
    </source>
</evidence>
<dbReference type="CDD" id="cd05260">
    <property type="entry name" value="GDP_MD_SDR_e"/>
    <property type="match status" value="1"/>
</dbReference>
<evidence type="ECO:0000256" key="1">
    <source>
        <dbReference type="ARBA" id="ARBA00001937"/>
    </source>
</evidence>
<dbReference type="GeneID" id="19299127"/>
<dbReference type="Gene3D" id="3.40.50.720">
    <property type="entry name" value="NAD(P)-binding Rossmann-like Domain"/>
    <property type="match status" value="1"/>
</dbReference>
<dbReference type="PANTHER" id="PTHR43715">
    <property type="entry name" value="GDP-MANNOSE 4,6-DEHYDRATASE"/>
    <property type="match status" value="1"/>
</dbReference>
<evidence type="ECO:0000313" key="6">
    <source>
        <dbReference type="EMBL" id="EPQ57982.1"/>
    </source>
</evidence>
<dbReference type="FunFam" id="3.40.50.720:FF:000924">
    <property type="entry name" value="GDP-mannose 4,6 dehydratase"/>
    <property type="match status" value="1"/>
</dbReference>
<reference evidence="6 7" key="1">
    <citation type="journal article" date="2012" name="Science">
        <title>The Paleozoic origin of enzymatic lignin decomposition reconstructed from 31 fungal genomes.</title>
        <authorList>
            <person name="Floudas D."/>
            <person name="Binder M."/>
            <person name="Riley R."/>
            <person name="Barry K."/>
            <person name="Blanchette R.A."/>
            <person name="Henrissat B."/>
            <person name="Martinez A.T."/>
            <person name="Otillar R."/>
            <person name="Spatafora J.W."/>
            <person name="Yadav J.S."/>
            <person name="Aerts A."/>
            <person name="Benoit I."/>
            <person name="Boyd A."/>
            <person name="Carlson A."/>
            <person name="Copeland A."/>
            <person name="Coutinho P.M."/>
            <person name="de Vries R.P."/>
            <person name="Ferreira P."/>
            <person name="Findley K."/>
            <person name="Foster B."/>
            <person name="Gaskell J."/>
            <person name="Glotzer D."/>
            <person name="Gorecki P."/>
            <person name="Heitman J."/>
            <person name="Hesse C."/>
            <person name="Hori C."/>
            <person name="Igarashi K."/>
            <person name="Jurgens J.A."/>
            <person name="Kallen N."/>
            <person name="Kersten P."/>
            <person name="Kohler A."/>
            <person name="Kuees U."/>
            <person name="Kumar T.K.A."/>
            <person name="Kuo A."/>
            <person name="LaButti K."/>
            <person name="Larrondo L.F."/>
            <person name="Lindquist E."/>
            <person name="Ling A."/>
            <person name="Lombard V."/>
            <person name="Lucas S."/>
            <person name="Lundell T."/>
            <person name="Martin R."/>
            <person name="McLaughlin D.J."/>
            <person name="Morgenstern I."/>
            <person name="Morin E."/>
            <person name="Murat C."/>
            <person name="Nagy L.G."/>
            <person name="Nolan M."/>
            <person name="Ohm R.A."/>
            <person name="Patyshakuliyeva A."/>
            <person name="Rokas A."/>
            <person name="Ruiz-Duenas F.J."/>
            <person name="Sabat G."/>
            <person name="Salamov A."/>
            <person name="Samejima M."/>
            <person name="Schmutz J."/>
            <person name="Slot J.C."/>
            <person name="St John F."/>
            <person name="Stenlid J."/>
            <person name="Sun H."/>
            <person name="Sun S."/>
            <person name="Syed K."/>
            <person name="Tsang A."/>
            <person name="Wiebenga A."/>
            <person name="Young D."/>
            <person name="Pisabarro A."/>
            <person name="Eastwood D.C."/>
            <person name="Martin F."/>
            <person name="Cullen D."/>
            <person name="Grigoriev I.V."/>
            <person name="Hibbett D.S."/>
        </authorList>
    </citation>
    <scope>NUCLEOTIDE SEQUENCE [LARGE SCALE GENOMIC DNA]</scope>
    <source>
        <strain evidence="6 7">ATCC 11539</strain>
    </source>
</reference>
<keyword evidence="4" id="KW-0456">Lyase</keyword>
<dbReference type="GO" id="GO:0042351">
    <property type="term" value="P:'de novo' GDP-L-fucose biosynthetic process"/>
    <property type="evidence" value="ECO:0007669"/>
    <property type="project" value="TreeGrafter"/>
</dbReference>
<comment type="similarity">
    <text evidence="2">Belongs to the NAD(P)-dependent epimerase/dehydratase family. GDP-mannose 4,6-dehydratase subfamily.</text>
</comment>
<dbReference type="InterPro" id="IPR036291">
    <property type="entry name" value="NAD(P)-bd_dom_sf"/>
</dbReference>
<sequence>MSSQIHDTPTAPLIKLNLPSPEEYFKRKVALISGITGQDGSYLTELLLSKGYEVHGIIRRSSSFNTGRLHHLYEDQHERPGKFKLHYGDLSDSTNLVYIIAQVQPTEVYNLGAQSHVKVSFEMAEYTGDVDGLGTLRLLDAIRTCGLEKHVRFYQASTSELYGKVVETPQSETTPFYPRSPYGVAKLYAYWIVVNYREAYGMYACNGILFNHESPRRGRTFVTRKISRAAADIHLGKQSCLYLGNIDAKRDWGHARDYVEGMWMMLQQSAPEDFVLATGETHPVREFVEKAFGVLGTQIRWQGSGVDEEGIDVKTGKVIVKVDPRYFRPAEVDLLLGKPTKAERLLGWKRKVNFDQLVREMVEADLKAAKSLVEDQN</sequence>
<dbReference type="RefSeq" id="XP_007863286.1">
    <property type="nucleotide sequence ID" value="XM_007865095.1"/>
</dbReference>
<dbReference type="KEGG" id="gtr:GLOTRDRAFT_109975"/>
<dbReference type="Gene3D" id="3.90.25.10">
    <property type="entry name" value="UDP-galactose 4-epimerase, domain 1"/>
    <property type="match status" value="1"/>
</dbReference>
<dbReference type="InterPro" id="IPR006368">
    <property type="entry name" value="GDP_Man_deHydtase"/>
</dbReference>
<dbReference type="GO" id="GO:0008446">
    <property type="term" value="F:GDP-mannose 4,6-dehydratase activity"/>
    <property type="evidence" value="ECO:0007669"/>
    <property type="project" value="UniProtKB-EC"/>
</dbReference>
<evidence type="ECO:0000259" key="5">
    <source>
        <dbReference type="Pfam" id="PF16363"/>
    </source>
</evidence>
<feature type="domain" description="NAD(P)-binding" evidence="5">
    <location>
        <begin position="31"/>
        <end position="361"/>
    </location>
</feature>
<evidence type="ECO:0000256" key="2">
    <source>
        <dbReference type="ARBA" id="ARBA00009263"/>
    </source>
</evidence>